<proteinExistence type="predicted"/>
<gene>
    <name evidence="2" type="ORF">DCF19_05800</name>
</gene>
<sequence>MNYYFPSDPPYFLFAISLIAGLACGRSFEVTLRNLVNMWSTSKSSRVMLELKSSSIKVPYLGMTISIAVFMSTGLEIFGFPTVFGYIVAIPLTVGIALLVWRQLGQMLIELERGGSAALDLDSFEG</sequence>
<dbReference type="AlphaFoldDB" id="A0A2W4WG68"/>
<feature type="transmembrane region" description="Helical" evidence="1">
    <location>
        <begin position="12"/>
        <end position="36"/>
    </location>
</feature>
<comment type="caution">
    <text evidence="2">The sequence shown here is derived from an EMBL/GenBank/DDBJ whole genome shotgun (WGS) entry which is preliminary data.</text>
</comment>
<name>A0A2W4WG68_9CYAN</name>
<keyword evidence="1" id="KW-0472">Membrane</keyword>
<keyword evidence="1" id="KW-0812">Transmembrane</keyword>
<dbReference type="Proteomes" id="UP000249467">
    <property type="component" value="Unassembled WGS sequence"/>
</dbReference>
<evidence type="ECO:0000313" key="3">
    <source>
        <dbReference type="Proteomes" id="UP000249467"/>
    </source>
</evidence>
<organism evidence="2 3">
    <name type="scientific">Pseudanabaena frigida</name>
    <dbReference type="NCBI Taxonomy" id="945775"/>
    <lineage>
        <taxon>Bacteria</taxon>
        <taxon>Bacillati</taxon>
        <taxon>Cyanobacteriota</taxon>
        <taxon>Cyanophyceae</taxon>
        <taxon>Pseudanabaenales</taxon>
        <taxon>Pseudanabaenaceae</taxon>
        <taxon>Pseudanabaena</taxon>
    </lineage>
</organism>
<protein>
    <submittedName>
        <fullName evidence="2">Uncharacterized protein</fullName>
    </submittedName>
</protein>
<feature type="transmembrane region" description="Helical" evidence="1">
    <location>
        <begin position="57"/>
        <end position="77"/>
    </location>
</feature>
<evidence type="ECO:0000313" key="2">
    <source>
        <dbReference type="EMBL" id="PZO43452.1"/>
    </source>
</evidence>
<evidence type="ECO:0000256" key="1">
    <source>
        <dbReference type="SAM" id="Phobius"/>
    </source>
</evidence>
<feature type="transmembrane region" description="Helical" evidence="1">
    <location>
        <begin position="83"/>
        <end position="101"/>
    </location>
</feature>
<reference evidence="2 3" key="1">
    <citation type="submission" date="2018-04" db="EMBL/GenBank/DDBJ databases">
        <authorList>
            <person name="Go L.Y."/>
            <person name="Mitchell J.A."/>
        </authorList>
    </citation>
    <scope>NUCLEOTIDE SEQUENCE [LARGE SCALE GENOMIC DNA]</scope>
    <source>
        <strain evidence="2">ULC066bin1</strain>
    </source>
</reference>
<dbReference type="EMBL" id="QBML01000005">
    <property type="protein sequence ID" value="PZO43452.1"/>
    <property type="molecule type" value="Genomic_DNA"/>
</dbReference>
<reference evidence="2 3" key="2">
    <citation type="submission" date="2018-06" db="EMBL/GenBank/DDBJ databases">
        <title>Metagenomic assembly of (sub)arctic Cyanobacteria and their associated microbiome from non-axenic cultures.</title>
        <authorList>
            <person name="Baurain D."/>
        </authorList>
    </citation>
    <scope>NUCLEOTIDE SEQUENCE [LARGE SCALE GENOMIC DNA]</scope>
    <source>
        <strain evidence="2">ULC066bin1</strain>
    </source>
</reference>
<keyword evidence="1" id="KW-1133">Transmembrane helix</keyword>
<accession>A0A2W4WG68</accession>